<accession>A0A6A6RWU8</accession>
<protein>
    <submittedName>
        <fullName evidence="2">Uncharacterized protein</fullName>
    </submittedName>
</protein>
<name>A0A6A6RWU8_9PLEO</name>
<dbReference type="AlphaFoldDB" id="A0A6A6RWU8"/>
<keyword evidence="1" id="KW-0812">Transmembrane</keyword>
<dbReference type="Proteomes" id="UP000799753">
    <property type="component" value="Unassembled WGS sequence"/>
</dbReference>
<feature type="transmembrane region" description="Helical" evidence="1">
    <location>
        <begin position="59"/>
        <end position="84"/>
    </location>
</feature>
<evidence type="ECO:0000256" key="1">
    <source>
        <dbReference type="SAM" id="Phobius"/>
    </source>
</evidence>
<keyword evidence="3" id="KW-1185">Reference proteome</keyword>
<reference evidence="2" key="1">
    <citation type="journal article" date="2020" name="Stud. Mycol.">
        <title>101 Dothideomycetes genomes: a test case for predicting lifestyles and emergence of pathogens.</title>
        <authorList>
            <person name="Haridas S."/>
            <person name="Albert R."/>
            <person name="Binder M."/>
            <person name="Bloem J."/>
            <person name="Labutti K."/>
            <person name="Salamov A."/>
            <person name="Andreopoulos B."/>
            <person name="Baker S."/>
            <person name="Barry K."/>
            <person name="Bills G."/>
            <person name="Bluhm B."/>
            <person name="Cannon C."/>
            <person name="Castanera R."/>
            <person name="Culley D."/>
            <person name="Daum C."/>
            <person name="Ezra D."/>
            <person name="Gonzalez J."/>
            <person name="Henrissat B."/>
            <person name="Kuo A."/>
            <person name="Liang C."/>
            <person name="Lipzen A."/>
            <person name="Lutzoni F."/>
            <person name="Magnuson J."/>
            <person name="Mondo S."/>
            <person name="Nolan M."/>
            <person name="Ohm R."/>
            <person name="Pangilinan J."/>
            <person name="Park H.-J."/>
            <person name="Ramirez L."/>
            <person name="Alfaro M."/>
            <person name="Sun H."/>
            <person name="Tritt A."/>
            <person name="Yoshinaga Y."/>
            <person name="Zwiers L.-H."/>
            <person name="Turgeon B."/>
            <person name="Goodwin S."/>
            <person name="Spatafora J."/>
            <person name="Crous P."/>
            <person name="Grigoriev I."/>
        </authorList>
    </citation>
    <scope>NUCLEOTIDE SEQUENCE</scope>
    <source>
        <strain evidence="2">CBS 473.64</strain>
    </source>
</reference>
<dbReference type="EMBL" id="MU006785">
    <property type="protein sequence ID" value="KAF2640049.1"/>
    <property type="molecule type" value="Genomic_DNA"/>
</dbReference>
<dbReference type="OrthoDB" id="3687641at2759"/>
<organism evidence="2 3">
    <name type="scientific">Massarina eburnea CBS 473.64</name>
    <dbReference type="NCBI Taxonomy" id="1395130"/>
    <lineage>
        <taxon>Eukaryota</taxon>
        <taxon>Fungi</taxon>
        <taxon>Dikarya</taxon>
        <taxon>Ascomycota</taxon>
        <taxon>Pezizomycotina</taxon>
        <taxon>Dothideomycetes</taxon>
        <taxon>Pleosporomycetidae</taxon>
        <taxon>Pleosporales</taxon>
        <taxon>Massarineae</taxon>
        <taxon>Massarinaceae</taxon>
        <taxon>Massarina</taxon>
    </lineage>
</organism>
<keyword evidence="1" id="KW-0472">Membrane</keyword>
<sequence length="345" mass="39657">MESVRNFFHYKRHEAALAYEAISNSQEKEHLVKDEGEIYLCNHCGKSVHGTSPTRSTRLIVGLKVVVGACMLALWTALVGVYLARSPHLLRRMNGFKPNLVDLCKISLGSCQETEGLWEAFPIVPTDFQSDSRFVDSEPFDSPFWLPFRNNDSVEVSGWNYYGNDWIWLEKGSPYEIPGGRPLIPLYERDSWMKDYLGYISAYQHEIHCLGIIKNVLNSYKDGNPVTEAQNHHANKHCLEVVRHVSLLISMILYFTLPEITLTNPTWSVMCHPDLTLAVPEFDTAHKEHEPYWGGEKHMCRDQNKVHEFLATRNMGFDTLIENGKKIMKAWSWPLPTDTVKSEVW</sequence>
<keyword evidence="1" id="KW-1133">Transmembrane helix</keyword>
<evidence type="ECO:0000313" key="2">
    <source>
        <dbReference type="EMBL" id="KAF2640049.1"/>
    </source>
</evidence>
<gene>
    <name evidence="2" type="ORF">P280DRAFT_518479</name>
</gene>
<proteinExistence type="predicted"/>
<evidence type="ECO:0000313" key="3">
    <source>
        <dbReference type="Proteomes" id="UP000799753"/>
    </source>
</evidence>